<evidence type="ECO:0000313" key="1">
    <source>
        <dbReference type="EMBL" id="MQL84270.1"/>
    </source>
</evidence>
<reference evidence="1" key="1">
    <citation type="submission" date="2017-07" db="EMBL/GenBank/DDBJ databases">
        <title>Taro Niue Genome Assembly and Annotation.</title>
        <authorList>
            <person name="Atibalentja N."/>
            <person name="Keating K."/>
            <person name="Fields C.J."/>
        </authorList>
    </citation>
    <scope>NUCLEOTIDE SEQUENCE</scope>
    <source>
        <strain evidence="1">Niue_2</strain>
        <tissue evidence="1">Leaf</tissue>
    </source>
</reference>
<name>A0A843URA6_COLES</name>
<comment type="caution">
    <text evidence="1">The sequence shown here is derived from an EMBL/GenBank/DDBJ whole genome shotgun (WGS) entry which is preliminary data.</text>
</comment>
<evidence type="ECO:0000313" key="2">
    <source>
        <dbReference type="Proteomes" id="UP000652761"/>
    </source>
</evidence>
<proteinExistence type="predicted"/>
<dbReference type="EMBL" id="NMUH01000750">
    <property type="protein sequence ID" value="MQL84270.1"/>
    <property type="molecule type" value="Genomic_DNA"/>
</dbReference>
<keyword evidence="2" id="KW-1185">Reference proteome</keyword>
<gene>
    <name evidence="1" type="ORF">Taro_016783</name>
</gene>
<organism evidence="1 2">
    <name type="scientific">Colocasia esculenta</name>
    <name type="common">Wild taro</name>
    <name type="synonym">Arum esculentum</name>
    <dbReference type="NCBI Taxonomy" id="4460"/>
    <lineage>
        <taxon>Eukaryota</taxon>
        <taxon>Viridiplantae</taxon>
        <taxon>Streptophyta</taxon>
        <taxon>Embryophyta</taxon>
        <taxon>Tracheophyta</taxon>
        <taxon>Spermatophyta</taxon>
        <taxon>Magnoliopsida</taxon>
        <taxon>Liliopsida</taxon>
        <taxon>Araceae</taxon>
        <taxon>Aroideae</taxon>
        <taxon>Colocasieae</taxon>
        <taxon>Colocasia</taxon>
    </lineage>
</organism>
<dbReference type="AlphaFoldDB" id="A0A843URA6"/>
<accession>A0A843URA6</accession>
<protein>
    <submittedName>
        <fullName evidence="1">Uncharacterized protein</fullName>
    </submittedName>
</protein>
<feature type="non-terminal residue" evidence="1">
    <location>
        <position position="1"/>
    </location>
</feature>
<sequence length="62" mass="7040">RWFVENKIEQGVARGVQSWGGHLGRVFSSFEVLQGSRMSLPWLVPIRTSDFALEEGWSSCLD</sequence>
<dbReference type="Proteomes" id="UP000652761">
    <property type="component" value="Unassembled WGS sequence"/>
</dbReference>